<evidence type="ECO:0000259" key="3">
    <source>
        <dbReference type="Pfam" id="PF13191"/>
    </source>
</evidence>
<keyword evidence="5" id="KW-1185">Reference proteome</keyword>
<comment type="caution">
    <text evidence="4">The sequence shown here is derived from an EMBL/GenBank/DDBJ whole genome shotgun (WGS) entry which is preliminary data.</text>
</comment>
<dbReference type="Gene3D" id="1.25.40.10">
    <property type="entry name" value="Tetratricopeptide repeat domain"/>
    <property type="match status" value="1"/>
</dbReference>
<dbReference type="EMBL" id="JABBXF010000008">
    <property type="protein sequence ID" value="NVK77087.1"/>
    <property type="molecule type" value="Genomic_DNA"/>
</dbReference>
<keyword evidence="1" id="KW-0547">Nucleotide-binding</keyword>
<name>A0A7Y7E6C8_STRMO</name>
<evidence type="ECO:0000313" key="5">
    <source>
        <dbReference type="Proteomes" id="UP000587462"/>
    </source>
</evidence>
<dbReference type="GO" id="GO:0005737">
    <property type="term" value="C:cytoplasm"/>
    <property type="evidence" value="ECO:0007669"/>
    <property type="project" value="TreeGrafter"/>
</dbReference>
<dbReference type="GO" id="GO:0005524">
    <property type="term" value="F:ATP binding"/>
    <property type="evidence" value="ECO:0007669"/>
    <property type="project" value="UniProtKB-KW"/>
</dbReference>
<gene>
    <name evidence="4" type="ORF">HG542_05370</name>
</gene>
<dbReference type="InterPro" id="IPR027417">
    <property type="entry name" value="P-loop_NTPase"/>
</dbReference>
<dbReference type="AlphaFoldDB" id="A0A7Y7E6C8"/>
<evidence type="ECO:0000313" key="4">
    <source>
        <dbReference type="EMBL" id="NVK77087.1"/>
    </source>
</evidence>
<dbReference type="PANTHER" id="PTHR16305:SF35">
    <property type="entry name" value="TRANSCRIPTIONAL ACTIVATOR DOMAIN"/>
    <property type="match status" value="1"/>
</dbReference>
<dbReference type="SUPFAM" id="SSF52540">
    <property type="entry name" value="P-loop containing nucleoside triphosphate hydrolases"/>
    <property type="match status" value="1"/>
</dbReference>
<evidence type="ECO:0000256" key="2">
    <source>
        <dbReference type="ARBA" id="ARBA00022840"/>
    </source>
</evidence>
<protein>
    <submittedName>
        <fullName evidence="4">AAA family ATPase</fullName>
    </submittedName>
</protein>
<evidence type="ECO:0000256" key="1">
    <source>
        <dbReference type="ARBA" id="ARBA00022741"/>
    </source>
</evidence>
<organism evidence="4 5">
    <name type="scientific">Streptomyces morookaense</name>
    <name type="common">Streptoverticillium morookaense</name>
    <dbReference type="NCBI Taxonomy" id="1970"/>
    <lineage>
        <taxon>Bacteria</taxon>
        <taxon>Bacillati</taxon>
        <taxon>Actinomycetota</taxon>
        <taxon>Actinomycetes</taxon>
        <taxon>Kitasatosporales</taxon>
        <taxon>Streptomycetaceae</taxon>
        <taxon>Streptomyces</taxon>
    </lineage>
</organism>
<proteinExistence type="predicted"/>
<dbReference type="GO" id="GO:0004016">
    <property type="term" value="F:adenylate cyclase activity"/>
    <property type="evidence" value="ECO:0007669"/>
    <property type="project" value="TreeGrafter"/>
</dbReference>
<keyword evidence="2" id="KW-0067">ATP-binding</keyword>
<dbReference type="PANTHER" id="PTHR16305">
    <property type="entry name" value="TESTICULAR SOLUBLE ADENYLYL CYCLASE"/>
    <property type="match status" value="1"/>
</dbReference>
<dbReference type="InterPro" id="IPR011990">
    <property type="entry name" value="TPR-like_helical_dom_sf"/>
</dbReference>
<reference evidence="4 5" key="1">
    <citation type="submission" date="2020-04" db="EMBL/GenBank/DDBJ databases">
        <title>Draft Genome Sequence of Streptomyces morookaense DSM 40503, an 8-azaguanine-producing strain.</title>
        <authorList>
            <person name="Qi J."/>
            <person name="Gao J.-M."/>
        </authorList>
    </citation>
    <scope>NUCLEOTIDE SEQUENCE [LARGE SCALE GENOMIC DNA]</scope>
    <source>
        <strain evidence="4 5">DSM 40503</strain>
    </source>
</reference>
<dbReference type="Pfam" id="PF13191">
    <property type="entry name" value="AAA_16"/>
    <property type="match status" value="1"/>
</dbReference>
<dbReference type="InterPro" id="IPR041664">
    <property type="entry name" value="AAA_16"/>
</dbReference>
<feature type="domain" description="Orc1-like AAA ATPase" evidence="3">
    <location>
        <begin position="6"/>
        <end position="145"/>
    </location>
</feature>
<dbReference type="Proteomes" id="UP000587462">
    <property type="component" value="Unassembled WGS sequence"/>
</dbReference>
<sequence length="856" mass="92512">MLSFAGPAGAGKTTLLAEVRHLAREQECTTLFARGGENEQSSAFYVLRQLLQPLLASYTESERHNVLGDWYSIVGPVLGLCPAADSAEPDPQGVRDGLDWLVTNVAVSRGSLVVVLDDAHWADPESLTWLSSFAGRVDDLPVLVVVAYRPDEVPDIPRAFGDMLSRNRMRPLDLAPLSPAAVTTLVARELGPDAEVDEEFGREAWKITGGNPFETVELAVAVREEGLAPTRENAPQLHDMSGAMSGAGVLDRLERMGTSVVRMAWAVAVLGTEASASLAASVAGLSPTEAGEALDRLAAAEIVRGVERPEFGHPLIATAVYRDIPPAMRVALHGKAAWELIEAGRGAAVASRHLLETHPEEDEWVAGHLQEAAREYLRTGAPDAARRCLDRALREPPPAEMKATVLYELGSPALLYDPSVTVNHLRAALEEPLLGKDMRVDAVIRLARSLAHAGQVREAAEVLAAEAQATTDPRIRLRMHTEHFLRAAFTAEEEDGPGRSRLLTQLAQRLTGRDLTERYALGLRAWDAMVRGEPAAIALDHAERALGSGLSWTDQHWGSEVPMLLALTFMYCDRPERAEELFAEGIADSERKGWRGGQLAIGYTLLGYVRYRTGRLSDAEDFARAGLWAADRVGSGTPAQWYAVSTLIEILLARGQVDAAQELAVRYAFGKPFPPVVIIPDAQAVLGELRLAQGAHGEAVEELAAVGRRLDRRGVHNPAWCPWQPNLALATSDTSPQRARHLAKEAVQRAERFGTESAIGQALYAAGRVHDGPESADLLQKAVGHLEKSPSVYELACALVDLGAAMRRTGRLVQAAESLYRGVEVASSCGADAVVAKARRELADAGLRPRRLGIHR</sequence>
<accession>A0A7Y7E6C8</accession>
<dbReference type="SUPFAM" id="SSF48452">
    <property type="entry name" value="TPR-like"/>
    <property type="match status" value="2"/>
</dbReference>